<comment type="caution">
    <text evidence="1">The sequence shown here is derived from an EMBL/GenBank/DDBJ whole genome shotgun (WGS) entry which is preliminary data.</text>
</comment>
<dbReference type="EMBL" id="SRLD01000058">
    <property type="protein sequence ID" value="TGE13090.1"/>
    <property type="molecule type" value="Genomic_DNA"/>
</dbReference>
<name>A0A4Z0PH75_9BACT</name>
<dbReference type="AlphaFoldDB" id="A0A4Z0PH75"/>
<evidence type="ECO:0000313" key="2">
    <source>
        <dbReference type="Proteomes" id="UP000297739"/>
    </source>
</evidence>
<accession>A0A4Z0PH75</accession>
<evidence type="ECO:0008006" key="3">
    <source>
        <dbReference type="Google" id="ProtNLM"/>
    </source>
</evidence>
<proteinExistence type="predicted"/>
<dbReference type="PROSITE" id="PS51257">
    <property type="entry name" value="PROKAR_LIPOPROTEIN"/>
    <property type="match status" value="1"/>
</dbReference>
<keyword evidence="2" id="KW-1185">Reference proteome</keyword>
<gene>
    <name evidence="1" type="ORF">E5J99_19645</name>
</gene>
<organism evidence="1 2">
    <name type="scientific">Hymenobacter elongatus</name>
    <dbReference type="NCBI Taxonomy" id="877208"/>
    <lineage>
        <taxon>Bacteria</taxon>
        <taxon>Pseudomonadati</taxon>
        <taxon>Bacteroidota</taxon>
        <taxon>Cytophagia</taxon>
        <taxon>Cytophagales</taxon>
        <taxon>Hymenobacteraceae</taxon>
        <taxon>Hymenobacter</taxon>
    </lineage>
</organism>
<reference evidence="1 2" key="1">
    <citation type="submission" date="2019-04" db="EMBL/GenBank/DDBJ databases">
        <authorList>
            <person name="Feng G."/>
            <person name="Zhang J."/>
            <person name="Zhu H."/>
        </authorList>
    </citation>
    <scope>NUCLEOTIDE SEQUENCE [LARGE SCALE GENOMIC DNA]</scope>
    <source>
        <strain evidence="1 2">JCM 17223</strain>
    </source>
</reference>
<sequence length="137" mass="15033">MKRSALSFHYLASLLMLVALFTFGCNKENKVGETNMLYGTDSKVWKTDKETTAGGDKVAQTDADKDTELRFYANGNFNMSSPAQTMQGKYTFDQPGKKITLTPDGGTTSMAFDIVNLTDDKITLKGADGSEMMLESE</sequence>
<evidence type="ECO:0000313" key="1">
    <source>
        <dbReference type="EMBL" id="TGE13090.1"/>
    </source>
</evidence>
<dbReference type="RefSeq" id="WP_135499516.1">
    <property type="nucleotide sequence ID" value="NZ_SRLD01000058.1"/>
</dbReference>
<dbReference type="OrthoDB" id="893294at2"/>
<protein>
    <recommendedName>
        <fullName evidence="3">Lipocalin-like domain-containing protein</fullName>
    </recommendedName>
</protein>
<dbReference type="Proteomes" id="UP000297739">
    <property type="component" value="Unassembled WGS sequence"/>
</dbReference>